<evidence type="ECO:0000256" key="1">
    <source>
        <dbReference type="ARBA" id="ARBA00010641"/>
    </source>
</evidence>
<gene>
    <name evidence="9" type="ORF">GGQ88_000724</name>
</gene>
<evidence type="ECO:0000256" key="6">
    <source>
        <dbReference type="RuleBase" id="RU000716"/>
    </source>
</evidence>
<comment type="similarity">
    <text evidence="1 6">Belongs to the sigma-70 factor family. ECF subfamily.</text>
</comment>
<evidence type="ECO:0000259" key="7">
    <source>
        <dbReference type="Pfam" id="PF04542"/>
    </source>
</evidence>
<dbReference type="InterPro" id="IPR036388">
    <property type="entry name" value="WH-like_DNA-bd_sf"/>
</dbReference>
<dbReference type="PANTHER" id="PTHR43133">
    <property type="entry name" value="RNA POLYMERASE ECF-TYPE SIGMA FACTO"/>
    <property type="match status" value="1"/>
</dbReference>
<dbReference type="RefSeq" id="WP_183611722.1">
    <property type="nucleotide sequence ID" value="NZ_JACICY010000001.1"/>
</dbReference>
<dbReference type="InterPro" id="IPR013325">
    <property type="entry name" value="RNA_pol_sigma_r2"/>
</dbReference>
<dbReference type="GO" id="GO:0006352">
    <property type="term" value="P:DNA-templated transcription initiation"/>
    <property type="evidence" value="ECO:0007669"/>
    <property type="project" value="InterPro"/>
</dbReference>
<dbReference type="CDD" id="cd06171">
    <property type="entry name" value="Sigma70_r4"/>
    <property type="match status" value="1"/>
</dbReference>
<accession>A0A7W5ZVZ6</accession>
<comment type="caution">
    <text evidence="9">The sequence shown here is derived from an EMBL/GenBank/DDBJ whole genome shotgun (WGS) entry which is preliminary data.</text>
</comment>
<dbReference type="Gene3D" id="1.10.10.10">
    <property type="entry name" value="Winged helix-like DNA-binding domain superfamily/Winged helix DNA-binding domain"/>
    <property type="match status" value="1"/>
</dbReference>
<feature type="domain" description="RNA polymerase sigma factor 70 region 4 type 2" evidence="8">
    <location>
        <begin position="138"/>
        <end position="189"/>
    </location>
</feature>
<dbReference type="Proteomes" id="UP000562395">
    <property type="component" value="Unassembled WGS sequence"/>
</dbReference>
<name>A0A7W5ZVZ6_9SPHN</name>
<dbReference type="PROSITE" id="PS01063">
    <property type="entry name" value="SIGMA70_ECF"/>
    <property type="match status" value="1"/>
</dbReference>
<feature type="domain" description="RNA polymerase sigma-70 region 2" evidence="7">
    <location>
        <begin position="44"/>
        <end position="105"/>
    </location>
</feature>
<evidence type="ECO:0000256" key="2">
    <source>
        <dbReference type="ARBA" id="ARBA00023015"/>
    </source>
</evidence>
<dbReference type="Pfam" id="PF04542">
    <property type="entry name" value="Sigma70_r2"/>
    <property type="match status" value="1"/>
</dbReference>
<dbReference type="EMBL" id="JACICY010000001">
    <property type="protein sequence ID" value="MBB3859484.1"/>
    <property type="molecule type" value="Genomic_DNA"/>
</dbReference>
<dbReference type="InterPro" id="IPR013324">
    <property type="entry name" value="RNA_pol_sigma_r3/r4-like"/>
</dbReference>
<dbReference type="AlphaFoldDB" id="A0A7W5ZVZ6"/>
<dbReference type="InterPro" id="IPR000838">
    <property type="entry name" value="RNA_pol_sigma70_ECF_CS"/>
</dbReference>
<dbReference type="PANTHER" id="PTHR43133:SF25">
    <property type="entry name" value="RNA POLYMERASE SIGMA FACTOR RFAY-RELATED"/>
    <property type="match status" value="1"/>
</dbReference>
<evidence type="ECO:0000313" key="10">
    <source>
        <dbReference type="Proteomes" id="UP000562395"/>
    </source>
</evidence>
<reference evidence="9 10" key="1">
    <citation type="submission" date="2020-08" db="EMBL/GenBank/DDBJ databases">
        <title>Genomic Encyclopedia of Type Strains, Phase IV (KMG-IV): sequencing the most valuable type-strain genomes for metagenomic binning, comparative biology and taxonomic classification.</title>
        <authorList>
            <person name="Goeker M."/>
        </authorList>
    </citation>
    <scope>NUCLEOTIDE SEQUENCE [LARGE SCALE GENOMIC DNA]</scope>
    <source>
        <strain evidence="9 10">DSM 14552</strain>
    </source>
</reference>
<dbReference type="NCBIfam" id="TIGR02937">
    <property type="entry name" value="sigma70-ECF"/>
    <property type="match status" value="1"/>
</dbReference>
<dbReference type="GO" id="GO:0016987">
    <property type="term" value="F:sigma factor activity"/>
    <property type="evidence" value="ECO:0007669"/>
    <property type="project" value="UniProtKB-KW"/>
</dbReference>
<evidence type="ECO:0000256" key="3">
    <source>
        <dbReference type="ARBA" id="ARBA00023082"/>
    </source>
</evidence>
<dbReference type="GO" id="GO:0003677">
    <property type="term" value="F:DNA binding"/>
    <property type="evidence" value="ECO:0007669"/>
    <property type="project" value="UniProtKB-KW"/>
</dbReference>
<evidence type="ECO:0000256" key="4">
    <source>
        <dbReference type="ARBA" id="ARBA00023125"/>
    </source>
</evidence>
<dbReference type="Gene3D" id="1.10.1740.10">
    <property type="match status" value="1"/>
</dbReference>
<evidence type="ECO:0000259" key="8">
    <source>
        <dbReference type="Pfam" id="PF08281"/>
    </source>
</evidence>
<organism evidence="9 10">
    <name type="scientific">Novosphingobium hassiacum</name>
    <dbReference type="NCBI Taxonomy" id="173676"/>
    <lineage>
        <taxon>Bacteria</taxon>
        <taxon>Pseudomonadati</taxon>
        <taxon>Pseudomonadota</taxon>
        <taxon>Alphaproteobacteria</taxon>
        <taxon>Sphingomonadales</taxon>
        <taxon>Sphingomonadaceae</taxon>
        <taxon>Novosphingobium</taxon>
    </lineage>
</organism>
<keyword evidence="4 6" id="KW-0238">DNA-binding</keyword>
<dbReference type="InterPro" id="IPR007627">
    <property type="entry name" value="RNA_pol_sigma70_r2"/>
</dbReference>
<proteinExistence type="inferred from homology"/>
<dbReference type="InterPro" id="IPR039425">
    <property type="entry name" value="RNA_pol_sigma-70-like"/>
</dbReference>
<dbReference type="SUPFAM" id="SSF88946">
    <property type="entry name" value="Sigma2 domain of RNA polymerase sigma factors"/>
    <property type="match status" value="1"/>
</dbReference>
<protein>
    <recommendedName>
        <fullName evidence="6">RNA polymerase sigma factor</fullName>
    </recommendedName>
</protein>
<keyword evidence="10" id="KW-1185">Reference proteome</keyword>
<dbReference type="SUPFAM" id="SSF88659">
    <property type="entry name" value="Sigma3 and sigma4 domains of RNA polymerase sigma factors"/>
    <property type="match status" value="1"/>
</dbReference>
<keyword evidence="2 6" id="KW-0805">Transcription regulation</keyword>
<keyword evidence="3 6" id="KW-0731">Sigma factor</keyword>
<keyword evidence="5 6" id="KW-0804">Transcription</keyword>
<dbReference type="Pfam" id="PF08281">
    <property type="entry name" value="Sigma70_r4_2"/>
    <property type="match status" value="1"/>
</dbReference>
<evidence type="ECO:0000313" key="9">
    <source>
        <dbReference type="EMBL" id="MBB3859484.1"/>
    </source>
</evidence>
<dbReference type="InterPro" id="IPR014284">
    <property type="entry name" value="RNA_pol_sigma-70_dom"/>
</dbReference>
<evidence type="ECO:0000256" key="5">
    <source>
        <dbReference type="ARBA" id="ARBA00023163"/>
    </source>
</evidence>
<sequence length="205" mass="23422">MTRSFLRPHLAFSRVWRSQAPKNVGTSAVPHHQAERFREVMLPHMDAAYNFARYLARDPSGAEDIVQDAFLRAFRSFDSYRGESAKAWLFAIVRNCFYNWISANRDRVSTSSQASDEAQAIDEDTPEVILMRRNAVDSVRAMIENLPEPFRETIVLRELEELSYKEIASLTAVPIGTVMSRLARARQMLATLLISEDAQGRMIRP</sequence>
<dbReference type="InterPro" id="IPR013249">
    <property type="entry name" value="RNA_pol_sigma70_r4_t2"/>
</dbReference>